<accession>A0ABW5R6W0</accession>
<protein>
    <submittedName>
        <fullName evidence="2">Sporulation protein YunB</fullName>
    </submittedName>
</protein>
<evidence type="ECO:0000256" key="1">
    <source>
        <dbReference type="SAM" id="MobiDB-lite"/>
    </source>
</evidence>
<feature type="compositionally biased region" description="Basic and acidic residues" evidence="1">
    <location>
        <begin position="280"/>
        <end position="300"/>
    </location>
</feature>
<dbReference type="EMBL" id="JBHUMM010000005">
    <property type="protein sequence ID" value="MFD2670756.1"/>
    <property type="molecule type" value="Genomic_DNA"/>
</dbReference>
<organism evidence="2 3">
    <name type="scientific">Marinicrinis sediminis</name>
    <dbReference type="NCBI Taxonomy" id="1652465"/>
    <lineage>
        <taxon>Bacteria</taxon>
        <taxon>Bacillati</taxon>
        <taxon>Bacillota</taxon>
        <taxon>Bacilli</taxon>
        <taxon>Bacillales</taxon>
        <taxon>Paenibacillaceae</taxon>
    </lineage>
</organism>
<dbReference type="InterPro" id="IPR014197">
    <property type="entry name" value="Sporulation_prot_YunB"/>
</dbReference>
<dbReference type="NCBIfam" id="TIGR02832">
    <property type="entry name" value="spo_yunB"/>
    <property type="match status" value="1"/>
</dbReference>
<keyword evidence="3" id="KW-1185">Reference proteome</keyword>
<evidence type="ECO:0000313" key="3">
    <source>
        <dbReference type="Proteomes" id="UP001597497"/>
    </source>
</evidence>
<dbReference type="Proteomes" id="UP001597497">
    <property type="component" value="Unassembled WGS sequence"/>
</dbReference>
<gene>
    <name evidence="2" type="primary">yunB</name>
    <name evidence="2" type="ORF">ACFSUC_03915</name>
</gene>
<dbReference type="Pfam" id="PF09560">
    <property type="entry name" value="Spore_YunB"/>
    <property type="match status" value="1"/>
</dbReference>
<sequence length="300" mass="33660">MFRRRRWKSQRGWRSRKPTKLKKRRIFFFALVIAVFLSFQSFVFIERNLKPAILSVAKVRVKQMATQAINTAITEKISQATNFEKLIDWKLDRNGKVTGFMLNYAEHMKITADTVSVVQNTLNTLQKIPEHVPIGQAFDSAILSSFGPEIKVKFVPAGAVKVDLDTKQKDAGINMLLVEVFIRIMTEVTIIIPFDTEPELVSTEVPISYLLVVGDVPMYYFDNKGHPVDTPHTSDVLPPTLSLPSVSPESDSETAPESSPSSGNKAIPGEEALELPVSTELRREEGDRKGEREGETAHFT</sequence>
<reference evidence="3" key="1">
    <citation type="journal article" date="2019" name="Int. J. Syst. Evol. Microbiol.">
        <title>The Global Catalogue of Microorganisms (GCM) 10K type strain sequencing project: providing services to taxonomists for standard genome sequencing and annotation.</title>
        <authorList>
            <consortium name="The Broad Institute Genomics Platform"/>
            <consortium name="The Broad Institute Genome Sequencing Center for Infectious Disease"/>
            <person name="Wu L."/>
            <person name="Ma J."/>
        </authorList>
    </citation>
    <scope>NUCLEOTIDE SEQUENCE [LARGE SCALE GENOMIC DNA]</scope>
    <source>
        <strain evidence="3">KCTC 33676</strain>
    </source>
</reference>
<name>A0ABW5R6W0_9BACL</name>
<evidence type="ECO:0000313" key="2">
    <source>
        <dbReference type="EMBL" id="MFD2670756.1"/>
    </source>
</evidence>
<feature type="compositionally biased region" description="Low complexity" evidence="1">
    <location>
        <begin position="233"/>
        <end position="248"/>
    </location>
</feature>
<feature type="compositionally biased region" description="Polar residues" evidence="1">
    <location>
        <begin position="253"/>
        <end position="264"/>
    </location>
</feature>
<comment type="caution">
    <text evidence="2">The sequence shown here is derived from an EMBL/GenBank/DDBJ whole genome shotgun (WGS) entry which is preliminary data.</text>
</comment>
<dbReference type="RefSeq" id="WP_379928179.1">
    <property type="nucleotide sequence ID" value="NZ_JBHUMM010000005.1"/>
</dbReference>
<proteinExistence type="predicted"/>
<feature type="region of interest" description="Disordered" evidence="1">
    <location>
        <begin position="230"/>
        <end position="300"/>
    </location>
</feature>